<proteinExistence type="predicted"/>
<keyword evidence="3" id="KW-0328">Glycosyltransferase</keyword>
<evidence type="ECO:0000313" key="3">
    <source>
        <dbReference type="EMBL" id="AGW12189.1"/>
    </source>
</evidence>
<dbReference type="PANTHER" id="PTHR12526:SF638">
    <property type="entry name" value="SPORE COAT PROTEIN SA"/>
    <property type="match status" value="1"/>
</dbReference>
<dbReference type="Pfam" id="PF00534">
    <property type="entry name" value="Glycos_transf_1"/>
    <property type="match status" value="1"/>
</dbReference>
<evidence type="ECO:0000259" key="1">
    <source>
        <dbReference type="Pfam" id="PF00534"/>
    </source>
</evidence>
<dbReference type="InterPro" id="IPR028098">
    <property type="entry name" value="Glyco_trans_4-like_N"/>
</dbReference>
<dbReference type="PATRIC" id="fig|1121448.10.peg.263"/>
<dbReference type="GO" id="GO:0016757">
    <property type="term" value="F:glycosyltransferase activity"/>
    <property type="evidence" value="ECO:0007669"/>
    <property type="project" value="UniProtKB-KW"/>
</dbReference>
<dbReference type="HOGENOM" id="CLU_009583_8_1_7"/>
<keyword evidence="4" id="KW-1185">Reference proteome</keyword>
<dbReference type="InterPro" id="IPR001296">
    <property type="entry name" value="Glyco_trans_1"/>
</dbReference>
<dbReference type="RefSeq" id="WP_021758785.1">
    <property type="nucleotide sequence ID" value="NC_022444.1"/>
</dbReference>
<protein>
    <submittedName>
        <fullName evidence="3">Putative galactosyltransferase</fullName>
    </submittedName>
</protein>
<keyword evidence="3" id="KW-0808">Transferase</keyword>
<name>T2G7M2_MEGG1</name>
<evidence type="ECO:0000259" key="2">
    <source>
        <dbReference type="Pfam" id="PF13579"/>
    </source>
</evidence>
<evidence type="ECO:0000313" key="4">
    <source>
        <dbReference type="Proteomes" id="UP000016587"/>
    </source>
</evidence>
<dbReference type="AlphaFoldDB" id="T2G7M2"/>
<dbReference type="eggNOG" id="COG0438">
    <property type="taxonomic scope" value="Bacteria"/>
</dbReference>
<feature type="domain" description="Glycosyl transferase family 1" evidence="1">
    <location>
        <begin position="201"/>
        <end position="379"/>
    </location>
</feature>
<dbReference type="EMBL" id="CP006585">
    <property type="protein sequence ID" value="AGW12189.1"/>
    <property type="molecule type" value="Genomic_DNA"/>
</dbReference>
<dbReference type="Gene3D" id="3.40.50.2000">
    <property type="entry name" value="Glycogen Phosphorylase B"/>
    <property type="match status" value="2"/>
</dbReference>
<dbReference type="KEGG" id="dgg:DGI_0258"/>
<feature type="domain" description="Glycosyltransferase subfamily 4-like N-terminal" evidence="2">
    <location>
        <begin position="21"/>
        <end position="179"/>
    </location>
</feature>
<sequence length="407" mass="44711">MSESPSIALVSHVDLNLARFRRTLMQMLLEDGWRVSAVVPRGRHAREIEELGVDLLEYPASREALAARGLGRHLQARAGLARLFAGRRFDVVHSFTHLPNLLCRAALPWRRRPLLVNAVTGLGSGFLRPGLRGMALRMALHQCYARSAARCDAVLFQNEDDHTYFTWRGLTGRALTQVVPGSGVDLTRFRPNLLSVEERRRRRAALGCTDRQVVAVMAARLLFDKGIRETMLAAQALATATPSLRLLVAGAPDPGNPCSLTEADMQTFAGLGNVRFLGWQEEMAQLWSLADFAILPSYREGVPVSMQEALACGVPVIVTDVPGCREIAAPRAEEVRAGRTLGEHALCVPAGQWPPLAEAMRRVAETPALRTSMAAAARRKAEEAFDARALARRTMDVYAALLEGRRQ</sequence>
<dbReference type="Pfam" id="PF13579">
    <property type="entry name" value="Glyco_trans_4_4"/>
    <property type="match status" value="1"/>
</dbReference>
<gene>
    <name evidence="3" type="ORF">DGI_0258</name>
</gene>
<reference evidence="3 4" key="1">
    <citation type="journal article" date="2013" name="J. Bacteriol.">
        <title>Roles of HynAB and Ech, the only two hydrogenases found in the model sulfate reducer Desulfovibrio gigas.</title>
        <authorList>
            <person name="Morais-Silva F.O."/>
            <person name="Santos C.I."/>
            <person name="Rodrigues R."/>
            <person name="Pereira I.A."/>
            <person name="Rodrigues-Pousada C."/>
        </authorList>
    </citation>
    <scope>NUCLEOTIDE SEQUENCE [LARGE SCALE GENOMIC DNA]</scope>
    <source>
        <strain evidence="4">ATCC 19364 / DSM 1382 / NCIMB 9332 / VKM B-1759</strain>
    </source>
</reference>
<dbReference type="Proteomes" id="UP000016587">
    <property type="component" value="Chromosome"/>
</dbReference>
<dbReference type="OrthoDB" id="9775208at2"/>
<organism evidence="3 4">
    <name type="scientific">Megalodesulfovibrio gigas (strain ATCC 19364 / DSM 1382 / NCIMB 9332 / VKM B-1759)</name>
    <name type="common">Desulfovibrio gigas</name>
    <dbReference type="NCBI Taxonomy" id="1121448"/>
    <lineage>
        <taxon>Bacteria</taxon>
        <taxon>Pseudomonadati</taxon>
        <taxon>Thermodesulfobacteriota</taxon>
        <taxon>Desulfovibrionia</taxon>
        <taxon>Desulfovibrionales</taxon>
        <taxon>Desulfovibrionaceae</taxon>
        <taxon>Megalodesulfovibrio</taxon>
    </lineage>
</organism>
<dbReference type="STRING" id="1121448.DGI_0258"/>
<dbReference type="SUPFAM" id="SSF53756">
    <property type="entry name" value="UDP-Glycosyltransferase/glycogen phosphorylase"/>
    <property type="match status" value="1"/>
</dbReference>
<reference evidence="4" key="2">
    <citation type="submission" date="2013-07" db="EMBL/GenBank/DDBJ databases">
        <authorList>
            <person name="Morais-Silva F.O."/>
            <person name="Rezende A.M."/>
            <person name="Pimentel C."/>
            <person name="Resende D.M."/>
            <person name="Santos C.I."/>
            <person name="Clemente C."/>
            <person name="de Oliveira L.M."/>
            <person name="da Silva S.M."/>
            <person name="Costa D.A."/>
            <person name="Varela-Raposo A."/>
            <person name="Horacio E.C.A."/>
            <person name="Matos M."/>
            <person name="Flores O."/>
            <person name="Ruiz J.C."/>
            <person name="Rodrigues-Pousada C."/>
        </authorList>
    </citation>
    <scope>NUCLEOTIDE SEQUENCE [LARGE SCALE GENOMIC DNA]</scope>
    <source>
        <strain evidence="4">ATCC 19364 / DSM 1382 / NCIMB 9332 / VKM B-1759</strain>
    </source>
</reference>
<accession>T2G7M2</accession>
<dbReference type="PANTHER" id="PTHR12526">
    <property type="entry name" value="GLYCOSYLTRANSFERASE"/>
    <property type="match status" value="1"/>
</dbReference>